<accession>A0A9W9Z9R7</accession>
<dbReference type="Proteomes" id="UP001163046">
    <property type="component" value="Unassembled WGS sequence"/>
</dbReference>
<dbReference type="EMBL" id="MU826377">
    <property type="protein sequence ID" value="KAJ7377556.1"/>
    <property type="molecule type" value="Genomic_DNA"/>
</dbReference>
<proteinExistence type="predicted"/>
<comment type="caution">
    <text evidence="3">The sequence shown here is derived from an EMBL/GenBank/DDBJ whole genome shotgun (WGS) entry which is preliminary data.</text>
</comment>
<reference evidence="3" key="1">
    <citation type="submission" date="2023-01" db="EMBL/GenBank/DDBJ databases">
        <title>Genome assembly of the deep-sea coral Lophelia pertusa.</title>
        <authorList>
            <person name="Herrera S."/>
            <person name="Cordes E."/>
        </authorList>
    </citation>
    <scope>NUCLEOTIDE SEQUENCE</scope>
    <source>
        <strain evidence="3">USNM1676648</strain>
        <tissue evidence="3">Polyp</tissue>
    </source>
</reference>
<dbReference type="OrthoDB" id="5988865at2759"/>
<dbReference type="AlphaFoldDB" id="A0A9W9Z9R7"/>
<protein>
    <submittedName>
        <fullName evidence="3">Uncharacterized protein</fullName>
    </submittedName>
</protein>
<organism evidence="3 4">
    <name type="scientific">Desmophyllum pertusum</name>
    <dbReference type="NCBI Taxonomy" id="174260"/>
    <lineage>
        <taxon>Eukaryota</taxon>
        <taxon>Metazoa</taxon>
        <taxon>Cnidaria</taxon>
        <taxon>Anthozoa</taxon>
        <taxon>Hexacorallia</taxon>
        <taxon>Scleractinia</taxon>
        <taxon>Caryophylliina</taxon>
        <taxon>Caryophylliidae</taxon>
        <taxon>Desmophyllum</taxon>
    </lineage>
</organism>
<keyword evidence="4" id="KW-1185">Reference proteome</keyword>
<gene>
    <name evidence="3" type="ORF">OS493_028540</name>
</gene>
<evidence type="ECO:0000256" key="1">
    <source>
        <dbReference type="SAM" id="Coils"/>
    </source>
</evidence>
<sequence>MASRDAEPPNTGETKETGARSKRIVKLTPKALQNAIEDKRREILKSRRRLLSVMQSVEELSDESEIETVARDLAVVSEEFGKLLRELLDLYEQDSHGDYVKEAQLDEENQILERALLLVEKLKNRISRQSSKLLELRSVSSRHSSRRSSVSKTSSTIARLQALADAKAAKEEAQYTRLIAQKELERRTRDAEAERIRQQEIAQFESEIAILGADKKAAIANAKLEVFEDALLEGDLEKESELPEFKVPKIKAEERTSQWVHSSPMLGPLPTGSLSRLEREHDPLSTSEQTKRLLPAAPKTSEKTPQQQKPLIPNPDPPDRNFTNEDRRVHQNTAFNRQPLIASTPFKDITGSQLIDSLTVVNQQIVAGLARQNLPKCQPDVFSGDPTLFHPWRSAFKAMLMDTDVSPTQEINYLRSFTSGAPQRLVDNYRKRQMRDPVALLRDLWVELEKRFWERRGYQ</sequence>
<feature type="region of interest" description="Disordered" evidence="2">
    <location>
        <begin position="1"/>
        <end position="23"/>
    </location>
</feature>
<feature type="coiled-coil region" evidence="1">
    <location>
        <begin position="105"/>
        <end position="139"/>
    </location>
</feature>
<evidence type="ECO:0000313" key="3">
    <source>
        <dbReference type="EMBL" id="KAJ7377556.1"/>
    </source>
</evidence>
<evidence type="ECO:0000313" key="4">
    <source>
        <dbReference type="Proteomes" id="UP001163046"/>
    </source>
</evidence>
<feature type="region of interest" description="Disordered" evidence="2">
    <location>
        <begin position="254"/>
        <end position="324"/>
    </location>
</feature>
<name>A0A9W9Z9R7_9CNID</name>
<evidence type="ECO:0000256" key="2">
    <source>
        <dbReference type="SAM" id="MobiDB-lite"/>
    </source>
</evidence>
<feature type="compositionally biased region" description="Basic and acidic residues" evidence="2">
    <location>
        <begin position="1"/>
        <end position="19"/>
    </location>
</feature>
<keyword evidence="1" id="KW-0175">Coiled coil</keyword>
<dbReference type="PANTHER" id="PTHR47331">
    <property type="entry name" value="PHD-TYPE DOMAIN-CONTAINING PROTEIN"/>
    <property type="match status" value="1"/>
</dbReference>
<dbReference type="PANTHER" id="PTHR47331:SF5">
    <property type="entry name" value="RIBONUCLEASE H"/>
    <property type="match status" value="1"/>
</dbReference>